<accession>A0A7H1BIY5</accession>
<evidence type="ECO:0000313" key="4">
    <source>
        <dbReference type="Proteomes" id="UP000516428"/>
    </source>
</evidence>
<dbReference type="Proteomes" id="UP000516428">
    <property type="component" value="Chromosome"/>
</dbReference>
<dbReference type="AlphaFoldDB" id="A0A7H1BIY5"/>
<gene>
    <name evidence="3" type="ORF">IAG42_12960</name>
</gene>
<dbReference type="EMBL" id="CP061281">
    <property type="protein sequence ID" value="QNS08690.1"/>
    <property type="molecule type" value="Genomic_DNA"/>
</dbReference>
<protein>
    <submittedName>
        <fullName evidence="3">Uncharacterized protein</fullName>
    </submittedName>
</protein>
<dbReference type="KEGG" id="sxn:IAG42_12960"/>
<keyword evidence="2" id="KW-0472">Membrane</keyword>
<keyword evidence="4" id="KW-1185">Reference proteome</keyword>
<keyword evidence="2" id="KW-1133">Transmembrane helix</keyword>
<feature type="region of interest" description="Disordered" evidence="1">
    <location>
        <begin position="1"/>
        <end position="77"/>
    </location>
</feature>
<sequence length="160" mass="16778">MAPAPRARRRPGARTPAGAARARAAALRGRRRGAGGGPARAARGARAVPARAGDDARAASAARGRAGPFTGRDGLGMNRLQRKEDSVRAVLDAAQPSAVPAELCADAMRRGGRMLRRRTVVRRLMWVLLLAAAVAFVVWAVSAHPWVEPPSETTPPLTGL</sequence>
<proteinExistence type="predicted"/>
<feature type="transmembrane region" description="Helical" evidence="2">
    <location>
        <begin position="124"/>
        <end position="147"/>
    </location>
</feature>
<feature type="compositionally biased region" description="Basic residues" evidence="1">
    <location>
        <begin position="1"/>
        <end position="12"/>
    </location>
</feature>
<evidence type="ECO:0000256" key="2">
    <source>
        <dbReference type="SAM" id="Phobius"/>
    </source>
</evidence>
<name>A0A7H1BIY5_9ACTN</name>
<organism evidence="3 4">
    <name type="scientific">Streptomyces xanthii</name>
    <dbReference type="NCBI Taxonomy" id="2768069"/>
    <lineage>
        <taxon>Bacteria</taxon>
        <taxon>Bacillati</taxon>
        <taxon>Actinomycetota</taxon>
        <taxon>Actinomycetes</taxon>
        <taxon>Kitasatosporales</taxon>
        <taxon>Streptomycetaceae</taxon>
        <taxon>Streptomyces</taxon>
    </lineage>
</organism>
<feature type="compositionally biased region" description="Low complexity" evidence="1">
    <location>
        <begin position="39"/>
        <end position="51"/>
    </location>
</feature>
<evidence type="ECO:0000313" key="3">
    <source>
        <dbReference type="EMBL" id="QNS08690.1"/>
    </source>
</evidence>
<feature type="compositionally biased region" description="Low complexity" evidence="1">
    <location>
        <begin position="58"/>
        <end position="68"/>
    </location>
</feature>
<keyword evidence="2" id="KW-0812">Transmembrane</keyword>
<feature type="compositionally biased region" description="Low complexity" evidence="1">
    <location>
        <begin position="13"/>
        <end position="27"/>
    </location>
</feature>
<reference evidence="3 4" key="1">
    <citation type="submission" date="2020-09" db="EMBL/GenBank/DDBJ databases">
        <title>A novel species.</title>
        <authorList>
            <person name="Gao J."/>
        </authorList>
    </citation>
    <scope>NUCLEOTIDE SEQUENCE [LARGE SCALE GENOMIC DNA]</scope>
    <source>
        <strain evidence="3 4">CRXT-Y-14</strain>
    </source>
</reference>
<evidence type="ECO:0000256" key="1">
    <source>
        <dbReference type="SAM" id="MobiDB-lite"/>
    </source>
</evidence>